<gene>
    <name evidence="3" type="ORF">SLEP1_g48902</name>
</gene>
<dbReference type="Proteomes" id="UP001054252">
    <property type="component" value="Unassembled WGS sequence"/>
</dbReference>
<evidence type="ECO:0000256" key="1">
    <source>
        <dbReference type="SAM" id="MobiDB-lite"/>
    </source>
</evidence>
<accession>A0AAV5LV16</accession>
<comment type="caution">
    <text evidence="3">The sequence shown here is derived from an EMBL/GenBank/DDBJ whole genome shotgun (WGS) entry which is preliminary data.</text>
</comment>
<protein>
    <recommendedName>
        <fullName evidence="2">C2 NT-type domain-containing protein</fullName>
    </recommendedName>
</protein>
<feature type="region of interest" description="Disordered" evidence="1">
    <location>
        <begin position="423"/>
        <end position="442"/>
    </location>
</feature>
<dbReference type="InterPro" id="IPR019448">
    <property type="entry name" value="NT-C2"/>
</dbReference>
<proteinExistence type="predicted"/>
<feature type="region of interest" description="Disordered" evidence="1">
    <location>
        <begin position="163"/>
        <end position="263"/>
    </location>
</feature>
<dbReference type="InterPro" id="IPR021827">
    <property type="entry name" value="Nup186/Nup192/Nup205"/>
</dbReference>
<evidence type="ECO:0000313" key="4">
    <source>
        <dbReference type="Proteomes" id="UP001054252"/>
    </source>
</evidence>
<evidence type="ECO:0000313" key="3">
    <source>
        <dbReference type="EMBL" id="GKV41361.1"/>
    </source>
</evidence>
<feature type="compositionally biased region" description="Acidic residues" evidence="1">
    <location>
        <begin position="191"/>
        <end position="208"/>
    </location>
</feature>
<dbReference type="PANTHER" id="PTHR31344">
    <property type="entry name" value="NUCLEAR PORE COMPLEX PROTEIN NUP205"/>
    <property type="match status" value="1"/>
</dbReference>
<feature type="domain" description="C2 NT-type" evidence="2">
    <location>
        <begin position="7"/>
        <end position="162"/>
    </location>
</feature>
<dbReference type="EMBL" id="BPVZ01000149">
    <property type="protein sequence ID" value="GKV41361.1"/>
    <property type="molecule type" value="Genomic_DNA"/>
</dbReference>
<keyword evidence="4" id="KW-1185">Reference proteome</keyword>
<sequence>MVLGLSAKGRAGPAVKVDYLIHIEEIKPWPPSQSLRSLSSVLIQWENGERNSGSTNTAVPSIGSVVGEGKIEFNESFKLPVTLVKELSVKGRDGDAFQKNLLEFNLHERRRDKNQLLATASVDLADYGILKESLRTSVAMNCKRTFNNTSQPVLFIKIQPFDKGRAGSSKGRLSKGISLDKNGSESASDVMNEEFGEESEFTSFTDDDVSSHSSLTVSSSALESNGVLPSQSDENGSATVMDGKGGVKKEHASASKSQLEKSNMGAQMTVHENAKGSSSCLSSVDCSSDLQSPVNGHFSISNSHDSRLPILNNALSSNDHFPASSLAREKTAEEAKTSMRSNGSKNLTEEVHKMVFNDGAEVTGYSKENATGSFQVKEAPSVNSPQVSQKLGVNNSMGNIDGSNLQENDCAEDELSTTYSLDSLSLGQENNGTNTLKTERSKHLKSVRSSLDSARSMGLFSNSQHAEVKEDGLLRGNERKDAKLHAKDTRGSILDNKIQQLEQKTKMLEGELREAAAIEVALYSVVAEHGSSVSKMHAPARRLSRLYLYSCRERLRSRKASAARSSVSGLVLVAKACGNDVPRLTFWLSNSVVLRAIVSQSTGESGLPPSAGPAQKNAGGKGKNQASSPLKWKDSSSSYRKENKNLLNESFGDWDDPRTFISALERIEAWIFCRIIESVWWQTLTPHMQLAAGKLTDKCTSFDSRKKYGRISSSCNQDQVNFSLDHWKKAFKDACERLCPVRAEGHECGCLPVLARLIMEQCVARLDVAMFNAILRESDDEIPTDPVSDPISDSMVLPIPAGKASFGAGAQLKNAIGSWSRWLTDLFGIDDDDTPEDDNCDSDEQEDSSFKSFYLLNALSDLMMLPKDMLLSTSIRKEVCPTFGASLIKRVLDNFVPDEFCPDPVPDALLEALDEEDPDEANEGSVTSFPCAAAPPVYSPPSAASVTSIIGEARARPQLRKSGSSVLRKSYTSDDELDELSSPLASIFNDGIRSESVSSKPSWISRGNGNQNGIRYELLRDVWTKSE</sequence>
<feature type="compositionally biased region" description="Polar residues" evidence="1">
    <location>
        <begin position="227"/>
        <end position="238"/>
    </location>
</feature>
<feature type="compositionally biased region" description="Basic and acidic residues" evidence="1">
    <location>
        <begin position="327"/>
        <end position="337"/>
    </location>
</feature>
<organism evidence="3 4">
    <name type="scientific">Rubroshorea leprosula</name>
    <dbReference type="NCBI Taxonomy" id="152421"/>
    <lineage>
        <taxon>Eukaryota</taxon>
        <taxon>Viridiplantae</taxon>
        <taxon>Streptophyta</taxon>
        <taxon>Embryophyta</taxon>
        <taxon>Tracheophyta</taxon>
        <taxon>Spermatophyta</taxon>
        <taxon>Magnoliopsida</taxon>
        <taxon>eudicotyledons</taxon>
        <taxon>Gunneridae</taxon>
        <taxon>Pentapetalae</taxon>
        <taxon>rosids</taxon>
        <taxon>malvids</taxon>
        <taxon>Malvales</taxon>
        <taxon>Dipterocarpaceae</taxon>
        <taxon>Rubroshorea</taxon>
    </lineage>
</organism>
<feature type="compositionally biased region" description="Polar residues" evidence="1">
    <location>
        <begin position="254"/>
        <end position="263"/>
    </location>
</feature>
<feature type="region of interest" description="Disordered" evidence="1">
    <location>
        <begin position="317"/>
        <end position="345"/>
    </location>
</feature>
<feature type="region of interest" description="Disordered" evidence="1">
    <location>
        <begin position="602"/>
        <end position="637"/>
    </location>
</feature>
<feature type="compositionally biased region" description="Low complexity" evidence="1">
    <location>
        <begin position="211"/>
        <end position="224"/>
    </location>
</feature>
<dbReference type="GO" id="GO:0005643">
    <property type="term" value="C:nuclear pore"/>
    <property type="evidence" value="ECO:0007669"/>
    <property type="project" value="InterPro"/>
</dbReference>
<evidence type="ECO:0000259" key="2">
    <source>
        <dbReference type="PROSITE" id="PS51840"/>
    </source>
</evidence>
<reference evidence="3 4" key="1">
    <citation type="journal article" date="2021" name="Commun. Biol.">
        <title>The genome of Shorea leprosula (Dipterocarpaceae) highlights the ecological relevance of drought in aseasonal tropical rainforests.</title>
        <authorList>
            <person name="Ng K.K.S."/>
            <person name="Kobayashi M.J."/>
            <person name="Fawcett J.A."/>
            <person name="Hatakeyama M."/>
            <person name="Paape T."/>
            <person name="Ng C.H."/>
            <person name="Ang C.C."/>
            <person name="Tnah L.H."/>
            <person name="Lee C.T."/>
            <person name="Nishiyama T."/>
            <person name="Sese J."/>
            <person name="O'Brien M.J."/>
            <person name="Copetti D."/>
            <person name="Mohd Noor M.I."/>
            <person name="Ong R.C."/>
            <person name="Putra M."/>
            <person name="Sireger I.Z."/>
            <person name="Indrioko S."/>
            <person name="Kosugi Y."/>
            <person name="Izuno A."/>
            <person name="Isagi Y."/>
            <person name="Lee S.L."/>
            <person name="Shimizu K.K."/>
        </authorList>
    </citation>
    <scope>NUCLEOTIDE SEQUENCE [LARGE SCALE GENOMIC DNA]</scope>
    <source>
        <strain evidence="3">214</strain>
    </source>
</reference>
<name>A0AAV5LV16_9ROSI</name>
<dbReference type="AlphaFoldDB" id="A0AAV5LV16"/>
<dbReference type="PANTHER" id="PTHR31344:SF15">
    <property type="entry name" value="EEIG1_EHBP1 PROTEIN AMINO-TERMINAL DOMAIN PROTEIN"/>
    <property type="match status" value="1"/>
</dbReference>
<dbReference type="Pfam" id="PF10358">
    <property type="entry name" value="NT-C2"/>
    <property type="match status" value="1"/>
</dbReference>
<feature type="compositionally biased region" description="Polar residues" evidence="1">
    <location>
        <begin position="427"/>
        <end position="436"/>
    </location>
</feature>
<dbReference type="PROSITE" id="PS51840">
    <property type="entry name" value="C2_NT"/>
    <property type="match status" value="1"/>
</dbReference>